<feature type="compositionally biased region" description="Basic and acidic residues" evidence="5">
    <location>
        <begin position="457"/>
        <end position="475"/>
    </location>
</feature>
<reference evidence="7 8" key="1">
    <citation type="submission" date="2019-06" db="EMBL/GenBank/DDBJ databases">
        <title>Draft genomes of female and male turbot (Scophthalmus maximus).</title>
        <authorList>
            <person name="Xu H."/>
            <person name="Xu X.-W."/>
            <person name="Shao C."/>
            <person name="Chen S."/>
        </authorList>
    </citation>
    <scope>NUCLEOTIDE SEQUENCE [LARGE SCALE GENOMIC DNA]</scope>
    <source>
        <strain evidence="7">Ysfricsl-2016a</strain>
        <tissue evidence="7">Blood</tissue>
    </source>
</reference>
<keyword evidence="4 6" id="KW-0732">Signal</keyword>
<dbReference type="GO" id="GO:0030141">
    <property type="term" value="C:secretory granule"/>
    <property type="evidence" value="ECO:0007669"/>
    <property type="project" value="InterPro"/>
</dbReference>
<feature type="signal peptide" evidence="6">
    <location>
        <begin position="1"/>
        <end position="32"/>
    </location>
</feature>
<name>A0A6A4RST3_SCOMX</name>
<proteinExistence type="predicted"/>
<dbReference type="PANTHER" id="PTHR10583">
    <property type="entry name" value="CHROMOGRANIN"/>
    <property type="match status" value="1"/>
</dbReference>
<dbReference type="Proteomes" id="UP000438429">
    <property type="component" value="Unassembled WGS sequence"/>
</dbReference>
<feature type="chain" id="PRO_5025353733" description="Chromogranin B" evidence="6">
    <location>
        <begin position="33"/>
        <end position="572"/>
    </location>
</feature>
<evidence type="ECO:0000256" key="4">
    <source>
        <dbReference type="ARBA" id="ARBA00022729"/>
    </source>
</evidence>
<feature type="compositionally biased region" description="Acidic residues" evidence="5">
    <location>
        <begin position="313"/>
        <end position="323"/>
    </location>
</feature>
<keyword evidence="1" id="KW-0597">Phosphoprotein</keyword>
<keyword evidence="2" id="KW-0765">Sulfation</keyword>
<evidence type="ECO:0000256" key="1">
    <source>
        <dbReference type="ARBA" id="ARBA00022553"/>
    </source>
</evidence>
<feature type="compositionally biased region" description="Basic and acidic residues" evidence="5">
    <location>
        <begin position="187"/>
        <end position="208"/>
    </location>
</feature>
<feature type="compositionally biased region" description="Basic and acidic residues" evidence="5">
    <location>
        <begin position="281"/>
        <end position="297"/>
    </location>
</feature>
<evidence type="ECO:0000256" key="6">
    <source>
        <dbReference type="SAM" id="SignalP"/>
    </source>
</evidence>
<dbReference type="GO" id="GO:0005615">
    <property type="term" value="C:extracellular space"/>
    <property type="evidence" value="ECO:0007669"/>
    <property type="project" value="TreeGrafter"/>
</dbReference>
<dbReference type="PRINTS" id="PR00659">
    <property type="entry name" value="CHROMOGRANIN"/>
</dbReference>
<feature type="compositionally biased region" description="Basic residues" evidence="5">
    <location>
        <begin position="342"/>
        <end position="352"/>
    </location>
</feature>
<sequence>MRAEPVFLFADVSTFDLNVVLLLLLSDAENLAFPVGAEGQREDVVTKCLVEVLSKALSKPDAQLHQECRDILQAGVKHAPLDKKSVGGIATHEEEVRGRPEDTEAQATDVKDIEALLKSVEDKRENPEDERSQESWSLGDEKEKRLENDEEVQREKRGSWRPGRYHQRPHKRDEEPLGEEREEPEEERSQEAWDVDKRHGDEEEERNKRIWKPTHRYHHKKKLHKRGDGPSEEKEDEDRSQESWGLDERDKRNWRPGRYHQRRQRRDEDLSEEAREEPDEERSQESWDFDTGREKRNWRPGRYHQRRQRRDEELAEDGQDEADGERSQESWDFDTGREKRNWRPGRYHQRRQRRDEELAEGAREEPDEERSQESWDFDTGREKKNWRPGRYHQRRQRRDEELAEDGERSQESWDFDKRQGEEEGEVEKRIWKPTHRYHHKKKIHKRAGGSSEEEEEQRGVSEESEEAAKDGDEDLRYLAEKRNPWIYRGYYHPAWFKRDSDEHAAPSNKMDELAKLVSYKMNRLANHSNAEEVKRITHPRALTPQEDKKLESLAAMDMELQKIAAKLHDNSA</sequence>
<feature type="compositionally biased region" description="Basic residues" evidence="5">
    <location>
        <begin position="298"/>
        <end position="308"/>
    </location>
</feature>
<evidence type="ECO:0008006" key="9">
    <source>
        <dbReference type="Google" id="ProtNLM"/>
    </source>
</evidence>
<evidence type="ECO:0000256" key="2">
    <source>
        <dbReference type="ARBA" id="ARBA00022641"/>
    </source>
</evidence>
<dbReference type="InterPro" id="IPR001819">
    <property type="entry name" value="Chromogranin_AB"/>
</dbReference>
<dbReference type="PANTHER" id="PTHR10583:SF4">
    <property type="entry name" value="SECRETOGRANIN-1"/>
    <property type="match status" value="1"/>
</dbReference>
<protein>
    <recommendedName>
        <fullName evidence="9">Chromogranin B</fullName>
    </recommendedName>
</protein>
<evidence type="ECO:0000256" key="5">
    <source>
        <dbReference type="SAM" id="MobiDB-lite"/>
    </source>
</evidence>
<feature type="region of interest" description="Disordered" evidence="5">
    <location>
        <begin position="83"/>
        <end position="475"/>
    </location>
</feature>
<dbReference type="InterPro" id="IPR018054">
    <property type="entry name" value="Chromogranin_CS"/>
</dbReference>
<dbReference type="AlphaFoldDB" id="A0A6A4RST3"/>
<evidence type="ECO:0000256" key="3">
    <source>
        <dbReference type="ARBA" id="ARBA00022685"/>
    </source>
</evidence>
<feature type="compositionally biased region" description="Basic and acidic residues" evidence="5">
    <location>
        <begin position="109"/>
        <end position="158"/>
    </location>
</feature>
<dbReference type="EMBL" id="VEVO01000022">
    <property type="protein sequence ID" value="KAF0023235.1"/>
    <property type="molecule type" value="Genomic_DNA"/>
</dbReference>
<feature type="compositionally biased region" description="Basic and acidic residues" evidence="5">
    <location>
        <begin position="83"/>
        <end position="102"/>
    </location>
</feature>
<comment type="caution">
    <text evidence="7">The sequence shown here is derived from an EMBL/GenBank/DDBJ whole genome shotgun (WGS) entry which is preliminary data.</text>
</comment>
<feature type="compositionally biased region" description="Basic and acidic residues" evidence="5">
    <location>
        <begin position="324"/>
        <end position="341"/>
    </location>
</feature>
<feature type="compositionally biased region" description="Basic residues" evidence="5">
    <location>
        <begin position="386"/>
        <end position="396"/>
    </location>
</feature>
<organism evidence="7 8">
    <name type="scientific">Scophthalmus maximus</name>
    <name type="common">Turbot</name>
    <name type="synonym">Psetta maxima</name>
    <dbReference type="NCBI Taxonomy" id="52904"/>
    <lineage>
        <taxon>Eukaryota</taxon>
        <taxon>Metazoa</taxon>
        <taxon>Chordata</taxon>
        <taxon>Craniata</taxon>
        <taxon>Vertebrata</taxon>
        <taxon>Euteleostomi</taxon>
        <taxon>Actinopterygii</taxon>
        <taxon>Neopterygii</taxon>
        <taxon>Teleostei</taxon>
        <taxon>Neoteleostei</taxon>
        <taxon>Acanthomorphata</taxon>
        <taxon>Carangaria</taxon>
        <taxon>Pleuronectiformes</taxon>
        <taxon>Pleuronectoidei</taxon>
        <taxon>Scophthalmidae</taxon>
        <taxon>Scophthalmus</taxon>
    </lineage>
</organism>
<feature type="compositionally biased region" description="Basic residues" evidence="5">
    <location>
        <begin position="254"/>
        <end position="264"/>
    </location>
</feature>
<evidence type="ECO:0000313" key="8">
    <source>
        <dbReference type="Proteomes" id="UP000438429"/>
    </source>
</evidence>
<dbReference type="PROSITE" id="PS00422">
    <property type="entry name" value="GRANINS_1"/>
    <property type="match status" value="1"/>
</dbReference>
<feature type="compositionally biased region" description="Basic residues" evidence="5">
    <location>
        <begin position="431"/>
        <end position="447"/>
    </location>
</feature>
<keyword evidence="3" id="KW-0165">Cleavage on pair of basic residues</keyword>
<gene>
    <name evidence="7" type="ORF">F2P81_023865</name>
</gene>
<feature type="compositionally biased region" description="Basic residues" evidence="5">
    <location>
        <begin position="209"/>
        <end position="225"/>
    </location>
</feature>
<accession>A0A6A4RST3</accession>
<feature type="compositionally biased region" description="Basic and acidic residues" evidence="5">
    <location>
        <begin position="353"/>
        <end position="385"/>
    </location>
</feature>
<evidence type="ECO:0000313" key="7">
    <source>
        <dbReference type="EMBL" id="KAF0023235.1"/>
    </source>
</evidence>
<feature type="compositionally biased region" description="Basic and acidic residues" evidence="5">
    <location>
        <begin position="397"/>
        <end position="430"/>
    </location>
</feature>
<feature type="compositionally biased region" description="Acidic residues" evidence="5">
    <location>
        <begin position="269"/>
        <end position="280"/>
    </location>
</feature>